<evidence type="ECO:0000313" key="4">
    <source>
        <dbReference type="EMBL" id="MBC8336936.1"/>
    </source>
</evidence>
<protein>
    <recommendedName>
        <fullName evidence="1 3">chorismate mutase</fullName>
        <ecNumber evidence="1 3">5.4.99.5</ecNumber>
    </recommendedName>
</protein>
<dbReference type="PANTHER" id="PTHR21164">
    <property type="entry name" value="CHORISMATE MUTASE"/>
    <property type="match status" value="1"/>
</dbReference>
<gene>
    <name evidence="4" type="primary">aroH</name>
    <name evidence="4" type="ORF">H8E29_16900</name>
</gene>
<dbReference type="AlphaFoldDB" id="A0A8J6NJH5"/>
<evidence type="ECO:0000256" key="2">
    <source>
        <dbReference type="PIRSR" id="PIRSR005965-1"/>
    </source>
</evidence>
<dbReference type="Gene3D" id="3.30.1330.40">
    <property type="entry name" value="RutC-like"/>
    <property type="match status" value="1"/>
</dbReference>
<organism evidence="4 5">
    <name type="scientific">Candidatus Desulfolinea nitratireducens</name>
    <dbReference type="NCBI Taxonomy" id="2841698"/>
    <lineage>
        <taxon>Bacteria</taxon>
        <taxon>Bacillati</taxon>
        <taxon>Chloroflexota</taxon>
        <taxon>Anaerolineae</taxon>
        <taxon>Anaerolineales</taxon>
        <taxon>Anaerolineales incertae sedis</taxon>
        <taxon>Candidatus Desulfolinea</taxon>
    </lineage>
</organism>
<dbReference type="EC" id="5.4.99.5" evidence="1 3"/>
<dbReference type="GO" id="GO:0009073">
    <property type="term" value="P:aromatic amino acid family biosynthetic process"/>
    <property type="evidence" value="ECO:0007669"/>
    <property type="project" value="UniProtKB-UniRule"/>
</dbReference>
<dbReference type="PANTHER" id="PTHR21164:SF0">
    <property type="entry name" value="CHORISMATE MUTASE AROH"/>
    <property type="match status" value="1"/>
</dbReference>
<dbReference type="CDD" id="cd02185">
    <property type="entry name" value="AroH"/>
    <property type="match status" value="1"/>
</dbReference>
<dbReference type="InterPro" id="IPR035959">
    <property type="entry name" value="RutC-like_sf"/>
</dbReference>
<keyword evidence="3 4" id="KW-0413">Isomerase</keyword>
<evidence type="ECO:0000313" key="5">
    <source>
        <dbReference type="Proteomes" id="UP000614469"/>
    </source>
</evidence>
<dbReference type="PROSITE" id="PS51167">
    <property type="entry name" value="CHORISMATE_MUT_1"/>
    <property type="match status" value="1"/>
</dbReference>
<keyword evidence="2 3" id="KW-0057">Aromatic amino acid biosynthesis</keyword>
<dbReference type="Proteomes" id="UP000614469">
    <property type="component" value="Unassembled WGS sequence"/>
</dbReference>
<reference evidence="4 5" key="1">
    <citation type="submission" date="2020-08" db="EMBL/GenBank/DDBJ databases">
        <title>Bridging the membrane lipid divide: bacteria of the FCB group superphylum have the potential to synthesize archaeal ether lipids.</title>
        <authorList>
            <person name="Villanueva L."/>
            <person name="Von Meijenfeldt F.A.B."/>
            <person name="Westbye A.B."/>
            <person name="Yadav S."/>
            <person name="Hopmans E.C."/>
            <person name="Dutilh B.E."/>
            <person name="Sinninghe Damste J.S."/>
        </authorList>
    </citation>
    <scope>NUCLEOTIDE SEQUENCE [LARGE SCALE GENOMIC DNA]</scope>
    <source>
        <strain evidence="4">NIOZ-UU36</strain>
    </source>
</reference>
<accession>A0A8J6NJH5</accession>
<dbReference type="GO" id="GO:0046417">
    <property type="term" value="P:chorismate metabolic process"/>
    <property type="evidence" value="ECO:0007669"/>
    <property type="project" value="TreeGrafter"/>
</dbReference>
<dbReference type="InterPro" id="IPR008243">
    <property type="entry name" value="Chorismate_mutase_AroH"/>
</dbReference>
<dbReference type="Pfam" id="PF07736">
    <property type="entry name" value="CM_1"/>
    <property type="match status" value="1"/>
</dbReference>
<dbReference type="NCBIfam" id="TIGR01796">
    <property type="entry name" value="CM_mono_aroH"/>
    <property type="match status" value="1"/>
</dbReference>
<proteinExistence type="predicted"/>
<comment type="caution">
    <text evidence="4">The sequence shown here is derived from an EMBL/GenBank/DDBJ whole genome shotgun (WGS) entry which is preliminary data.</text>
</comment>
<dbReference type="PIRSF" id="PIRSF005965">
    <property type="entry name" value="Chor_mut_AroH"/>
    <property type="match status" value="1"/>
</dbReference>
<dbReference type="GO" id="GO:0004106">
    <property type="term" value="F:chorismate mutase activity"/>
    <property type="evidence" value="ECO:0007669"/>
    <property type="project" value="UniProtKB-UniRule"/>
</dbReference>
<evidence type="ECO:0000256" key="3">
    <source>
        <dbReference type="PROSITE-ProRule" id="PRU00514"/>
    </source>
</evidence>
<dbReference type="SUPFAM" id="SSF55298">
    <property type="entry name" value="YjgF-like"/>
    <property type="match status" value="1"/>
</dbReference>
<dbReference type="GO" id="GO:0008652">
    <property type="term" value="P:amino acid biosynthetic process"/>
    <property type="evidence" value="ECO:0007669"/>
    <property type="project" value="UniProtKB-UniRule"/>
</dbReference>
<feature type="binding site" evidence="2">
    <location>
        <position position="108"/>
    </location>
    <ligand>
        <name>prephenate</name>
        <dbReference type="ChEBI" id="CHEBI:29934"/>
    </ligand>
</feature>
<name>A0A8J6NJH5_9CHLR</name>
<feature type="binding site" evidence="2">
    <location>
        <position position="90"/>
    </location>
    <ligand>
        <name>prephenate</name>
        <dbReference type="ChEBI" id="CHEBI:29934"/>
    </ligand>
</feature>
<comment type="catalytic activity">
    <reaction evidence="3">
        <text>chorismate = prephenate</text>
        <dbReference type="Rhea" id="RHEA:13897"/>
        <dbReference type="ChEBI" id="CHEBI:29748"/>
        <dbReference type="ChEBI" id="CHEBI:29934"/>
        <dbReference type="EC" id="5.4.99.5"/>
    </reaction>
</comment>
<evidence type="ECO:0000256" key="1">
    <source>
        <dbReference type="NCBIfam" id="TIGR01796"/>
    </source>
</evidence>
<dbReference type="EMBL" id="JACNJN010000212">
    <property type="protein sequence ID" value="MBC8336936.1"/>
    <property type="molecule type" value="Genomic_DNA"/>
</dbReference>
<sequence length="124" mass="13962">MPVRGIRGATTISQDTETEVLEATVEILEEIRVANPSLQPEDIASAFFTVTSDIRSAFPARAAEKNGWRNVPRICAQEIPVEGSTPYCIRVLLLWNTDLRQDEIRHIYIKGARNLRPDLIESQT</sequence>
<feature type="binding site" evidence="2">
    <location>
        <position position="7"/>
    </location>
    <ligand>
        <name>prephenate</name>
        <dbReference type="ChEBI" id="CHEBI:29934"/>
    </ligand>
</feature>
<keyword evidence="2 3" id="KW-0028">Amino-acid biosynthesis</keyword>